<proteinExistence type="predicted"/>
<dbReference type="EMBL" id="CACRXK020000019">
    <property type="protein sequence ID" value="CAB3976908.1"/>
    <property type="molecule type" value="Genomic_DNA"/>
</dbReference>
<sequence>MSWELLNLLLFGMHYSLVLGTQPSTDPRREHWQGVIEHNSDLCVQSSYTVHRENSVEERSTEALHEHIDHSYEKHNDDIEVNRTHRESHTQSKLNRRRIFKRGTMTKFINEWILFMFILHCLFAGALLDHIGTHWNIQLTFEL</sequence>
<name>A0A7D9D5K9_PARCT</name>
<accession>A0A7D9D5K9</accession>
<dbReference type="Proteomes" id="UP001152795">
    <property type="component" value="Unassembled WGS sequence"/>
</dbReference>
<organism evidence="1 2">
    <name type="scientific">Paramuricea clavata</name>
    <name type="common">Red gorgonian</name>
    <name type="synonym">Violescent sea-whip</name>
    <dbReference type="NCBI Taxonomy" id="317549"/>
    <lineage>
        <taxon>Eukaryota</taxon>
        <taxon>Metazoa</taxon>
        <taxon>Cnidaria</taxon>
        <taxon>Anthozoa</taxon>
        <taxon>Octocorallia</taxon>
        <taxon>Malacalcyonacea</taxon>
        <taxon>Plexauridae</taxon>
        <taxon>Paramuricea</taxon>
    </lineage>
</organism>
<dbReference type="AlphaFoldDB" id="A0A7D9D5K9"/>
<gene>
    <name evidence="1" type="ORF">PACLA_8A046933</name>
</gene>
<evidence type="ECO:0000313" key="2">
    <source>
        <dbReference type="Proteomes" id="UP001152795"/>
    </source>
</evidence>
<comment type="caution">
    <text evidence="1">The sequence shown here is derived from an EMBL/GenBank/DDBJ whole genome shotgun (WGS) entry which is preliminary data.</text>
</comment>
<keyword evidence="2" id="KW-1185">Reference proteome</keyword>
<reference evidence="1" key="1">
    <citation type="submission" date="2020-04" db="EMBL/GenBank/DDBJ databases">
        <authorList>
            <person name="Alioto T."/>
            <person name="Alioto T."/>
            <person name="Gomez Garrido J."/>
        </authorList>
    </citation>
    <scope>NUCLEOTIDE SEQUENCE</scope>
    <source>
        <strain evidence="1">A484AB</strain>
    </source>
</reference>
<protein>
    <submittedName>
        <fullName evidence="1">Uncharacterized protein</fullName>
    </submittedName>
</protein>
<evidence type="ECO:0000313" key="1">
    <source>
        <dbReference type="EMBL" id="CAB3976908.1"/>
    </source>
</evidence>